<feature type="compositionally biased region" description="Low complexity" evidence="1">
    <location>
        <begin position="85"/>
        <end position="98"/>
    </location>
</feature>
<gene>
    <name evidence="2" type="ORF">NKR19_g9195</name>
</gene>
<dbReference type="Proteomes" id="UP001174691">
    <property type="component" value="Unassembled WGS sequence"/>
</dbReference>
<organism evidence="2 3">
    <name type="scientific">Coniochaeta hoffmannii</name>
    <dbReference type="NCBI Taxonomy" id="91930"/>
    <lineage>
        <taxon>Eukaryota</taxon>
        <taxon>Fungi</taxon>
        <taxon>Dikarya</taxon>
        <taxon>Ascomycota</taxon>
        <taxon>Pezizomycotina</taxon>
        <taxon>Sordariomycetes</taxon>
        <taxon>Sordariomycetidae</taxon>
        <taxon>Coniochaetales</taxon>
        <taxon>Coniochaetaceae</taxon>
        <taxon>Coniochaeta</taxon>
    </lineage>
</organism>
<proteinExistence type="predicted"/>
<feature type="region of interest" description="Disordered" evidence="1">
    <location>
        <begin position="74"/>
        <end position="131"/>
    </location>
</feature>
<keyword evidence="3" id="KW-1185">Reference proteome</keyword>
<name>A0AA38RII7_9PEZI</name>
<evidence type="ECO:0000256" key="1">
    <source>
        <dbReference type="SAM" id="MobiDB-lite"/>
    </source>
</evidence>
<evidence type="ECO:0000313" key="3">
    <source>
        <dbReference type="Proteomes" id="UP001174691"/>
    </source>
</evidence>
<comment type="caution">
    <text evidence="2">The sequence shown here is derived from an EMBL/GenBank/DDBJ whole genome shotgun (WGS) entry which is preliminary data.</text>
</comment>
<dbReference type="EMBL" id="JANBVN010000210">
    <property type="protein sequence ID" value="KAJ9133023.1"/>
    <property type="molecule type" value="Genomic_DNA"/>
</dbReference>
<dbReference type="AlphaFoldDB" id="A0AA38RII7"/>
<sequence>MDPASATNYIASSNLRADTNSRIQSMTDLASNRGTYPVLNVSTSSGTTELALSVTSEYRTAAMPVHGVYDPRNNVPGIHPEAAHQQQSQYPGQQPQGQHLRPAPLNTSTAAMRQRDLSTSTADSYPYSQGSTAGSYATLSNNIPQSGMRGYAPTSATYGEQQDARQAPSCQTSSYDHPGKMYNVPQAAGTNKQVYDTSQQYRVRQPASANLMMAGAHTYYQGSPTGYSSAATTLQAQGQTASSASQLYQQPSHLAMKMTPQTTSSTADTGRIEEQQQQQQQAIPVEEDPLNIFASYDSQLRQTFREIEDGDLAKASATLLTTSSLLRAGFSPSGLVSDDSRAGRNRSSVWRDFNNAWLALLQRQKDMVESHQQLGPSQSSLTLEALYNMGKQLVALADVLEKHGLVDYEIGLWEERIVNILEECCNLYEQANANTSSSS</sequence>
<feature type="region of interest" description="Disordered" evidence="1">
    <location>
        <begin position="147"/>
        <end position="176"/>
    </location>
</feature>
<feature type="compositionally biased region" description="Polar residues" evidence="1">
    <location>
        <begin position="105"/>
        <end position="131"/>
    </location>
</feature>
<protein>
    <submittedName>
        <fullName evidence="2">Uncharacterized protein</fullName>
    </submittedName>
</protein>
<reference evidence="2" key="1">
    <citation type="submission" date="2022-07" db="EMBL/GenBank/DDBJ databases">
        <title>Fungi with potential for degradation of polypropylene.</title>
        <authorList>
            <person name="Gostincar C."/>
        </authorList>
    </citation>
    <scope>NUCLEOTIDE SEQUENCE</scope>
    <source>
        <strain evidence="2">EXF-13287</strain>
    </source>
</reference>
<accession>A0AA38RII7</accession>
<evidence type="ECO:0000313" key="2">
    <source>
        <dbReference type="EMBL" id="KAJ9133023.1"/>
    </source>
</evidence>